<evidence type="ECO:0000313" key="2">
    <source>
        <dbReference type="EMBL" id="JAE11604.1"/>
    </source>
</evidence>
<proteinExistence type="predicted"/>
<dbReference type="EMBL" id="GBRH01186292">
    <property type="protein sequence ID" value="JAE11604.1"/>
    <property type="molecule type" value="Transcribed_RNA"/>
</dbReference>
<reference evidence="2" key="1">
    <citation type="submission" date="2014-09" db="EMBL/GenBank/DDBJ databases">
        <authorList>
            <person name="Magalhaes I.L.F."/>
            <person name="Oliveira U."/>
            <person name="Santos F.R."/>
            <person name="Vidigal T.H.D.A."/>
            <person name="Brescovit A.D."/>
            <person name="Santos A.J."/>
        </authorList>
    </citation>
    <scope>NUCLEOTIDE SEQUENCE</scope>
    <source>
        <tissue evidence="2">Shoot tissue taken approximately 20 cm above the soil surface</tissue>
    </source>
</reference>
<organism evidence="2">
    <name type="scientific">Arundo donax</name>
    <name type="common">Giant reed</name>
    <name type="synonym">Donax arundinaceus</name>
    <dbReference type="NCBI Taxonomy" id="35708"/>
    <lineage>
        <taxon>Eukaryota</taxon>
        <taxon>Viridiplantae</taxon>
        <taxon>Streptophyta</taxon>
        <taxon>Embryophyta</taxon>
        <taxon>Tracheophyta</taxon>
        <taxon>Spermatophyta</taxon>
        <taxon>Magnoliopsida</taxon>
        <taxon>Liliopsida</taxon>
        <taxon>Poales</taxon>
        <taxon>Poaceae</taxon>
        <taxon>PACMAD clade</taxon>
        <taxon>Arundinoideae</taxon>
        <taxon>Arundineae</taxon>
        <taxon>Arundo</taxon>
    </lineage>
</organism>
<dbReference type="AlphaFoldDB" id="A0A0A9FK84"/>
<feature type="transmembrane region" description="Helical" evidence="1">
    <location>
        <begin position="6"/>
        <end position="29"/>
    </location>
</feature>
<keyword evidence="1" id="KW-0812">Transmembrane</keyword>
<name>A0A0A9FK84_ARUDO</name>
<keyword evidence="1" id="KW-1133">Transmembrane helix</keyword>
<protein>
    <submittedName>
        <fullName evidence="2">Uncharacterized protein</fullName>
    </submittedName>
</protein>
<keyword evidence="1" id="KW-0472">Membrane</keyword>
<evidence type="ECO:0000256" key="1">
    <source>
        <dbReference type="SAM" id="Phobius"/>
    </source>
</evidence>
<sequence length="62" mass="7276">MLSAATTLLGFSVLVRLNFFAIFIGWLPYMMMLFQRAMDSFQVRLFCHSYSDRLPSKSFSRQ</sequence>
<accession>A0A0A9FK84</accession>
<reference evidence="2" key="2">
    <citation type="journal article" date="2015" name="Data Brief">
        <title>Shoot transcriptome of the giant reed, Arundo donax.</title>
        <authorList>
            <person name="Barrero R.A."/>
            <person name="Guerrero F.D."/>
            <person name="Moolhuijzen P."/>
            <person name="Goolsby J.A."/>
            <person name="Tidwell J."/>
            <person name="Bellgard S.E."/>
            <person name="Bellgard M.I."/>
        </authorList>
    </citation>
    <scope>NUCLEOTIDE SEQUENCE</scope>
    <source>
        <tissue evidence="2">Shoot tissue taken approximately 20 cm above the soil surface</tissue>
    </source>
</reference>